<dbReference type="SUPFAM" id="SSF52540">
    <property type="entry name" value="P-loop containing nucleoside triphosphate hydrolases"/>
    <property type="match status" value="1"/>
</dbReference>
<feature type="compositionally biased region" description="Basic and acidic residues" evidence="11">
    <location>
        <begin position="742"/>
        <end position="754"/>
    </location>
</feature>
<evidence type="ECO:0000256" key="5">
    <source>
        <dbReference type="ARBA" id="ARBA00022801"/>
    </source>
</evidence>
<evidence type="ECO:0000259" key="12">
    <source>
        <dbReference type="PROSITE" id="PS51714"/>
    </source>
</evidence>
<evidence type="ECO:0000313" key="13">
    <source>
        <dbReference type="EnsemblPlants" id="Solyc01g097640.3.1"/>
    </source>
</evidence>
<dbReference type="GO" id="GO:0032040">
    <property type="term" value="C:small-subunit processome"/>
    <property type="evidence" value="ECO:0007669"/>
    <property type="project" value="UniProtKB-ARBA"/>
</dbReference>
<feature type="region of interest" description="Disordered" evidence="11">
    <location>
        <begin position="266"/>
        <end position="310"/>
    </location>
</feature>
<keyword evidence="14" id="KW-1185">Reference proteome</keyword>
<feature type="compositionally biased region" description="Basic and acidic residues" evidence="11">
    <location>
        <begin position="717"/>
        <end position="728"/>
    </location>
</feature>
<reference evidence="13" key="1">
    <citation type="journal article" date="2012" name="Nature">
        <title>The tomato genome sequence provides insights into fleshy fruit evolution.</title>
        <authorList>
            <consortium name="Tomato Genome Consortium"/>
        </authorList>
    </citation>
    <scope>NUCLEOTIDE SEQUENCE [LARGE SCALE GENOMIC DNA]</scope>
    <source>
        <strain evidence="13">cv. Heinz 1706</strain>
    </source>
</reference>
<comment type="similarity">
    <text evidence="10">Belongs to the TRAFAC class translation factor GTPase superfamily. Bms1-like GTPase family. BMS1 subfamily.</text>
</comment>
<dbReference type="FunCoup" id="A0A3Q7EM99">
    <property type="interactions" value="3682"/>
</dbReference>
<feature type="region of interest" description="Disordered" evidence="11">
    <location>
        <begin position="852"/>
        <end position="877"/>
    </location>
</feature>
<keyword evidence="7" id="KW-0342">GTP-binding</keyword>
<keyword evidence="5" id="KW-0378">Hydrolase</keyword>
<feature type="region of interest" description="Disordered" evidence="11">
    <location>
        <begin position="1426"/>
        <end position="1477"/>
    </location>
</feature>
<evidence type="ECO:0000256" key="4">
    <source>
        <dbReference type="ARBA" id="ARBA00022741"/>
    </source>
</evidence>
<dbReference type="SMART" id="SM01362">
    <property type="entry name" value="DUF663"/>
    <property type="match status" value="1"/>
</dbReference>
<accession>A0A3Q7EM99</accession>
<feature type="domain" description="Bms1-type G" evidence="12">
    <location>
        <begin position="345"/>
        <end position="509"/>
    </location>
</feature>
<evidence type="ECO:0000256" key="6">
    <source>
        <dbReference type="ARBA" id="ARBA00022840"/>
    </source>
</evidence>
<protein>
    <recommendedName>
        <fullName evidence="12">Bms1-type G domain-containing protein</fullName>
    </recommendedName>
</protein>
<feature type="region of interest" description="Disordered" evidence="11">
    <location>
        <begin position="774"/>
        <end position="821"/>
    </location>
</feature>
<dbReference type="STRING" id="4081.A0A3Q7EM99"/>
<dbReference type="GO" id="GO:0005525">
    <property type="term" value="F:GTP binding"/>
    <property type="evidence" value="ECO:0000318"/>
    <property type="project" value="GO_Central"/>
</dbReference>
<feature type="compositionally biased region" description="Acidic residues" evidence="11">
    <location>
        <begin position="729"/>
        <end position="741"/>
    </location>
</feature>
<dbReference type="GO" id="GO:0000479">
    <property type="term" value="P:endonucleolytic cleavage of tricistronic rRNA transcript (SSU-rRNA, 5.8S rRNA, LSU-rRNA)"/>
    <property type="evidence" value="ECO:0000318"/>
    <property type="project" value="GO_Central"/>
</dbReference>
<dbReference type="Pfam" id="PF08142">
    <property type="entry name" value="AARP2CN"/>
    <property type="match status" value="1"/>
</dbReference>
<dbReference type="OMA" id="KLHVPMV"/>
<feature type="compositionally biased region" description="Basic and acidic residues" evidence="11">
    <location>
        <begin position="685"/>
        <end position="701"/>
    </location>
</feature>
<evidence type="ECO:0000313" key="14">
    <source>
        <dbReference type="Proteomes" id="UP000004994"/>
    </source>
</evidence>
<dbReference type="Gramene" id="Solyc01g097640.3.1">
    <property type="protein sequence ID" value="Solyc01g097640.3.1"/>
    <property type="gene ID" value="Solyc01g097640.3"/>
</dbReference>
<dbReference type="PANTHER" id="PTHR12858">
    <property type="entry name" value="RIBOSOME BIOGENESIS PROTEIN"/>
    <property type="match status" value="1"/>
</dbReference>
<sequence length="1477" mass="168985">METLKDNVMTISSDEFENNIMADAEEFSPAIQQQDSGTHKEWNEVSKLPADYIRREDMEMKDVAMKHVLPFLPGKSLMKFRTVSNEWNHWIGCPLLAYQQSTSFQKLSGYFHQIVDVDLQYDPNLLSLDHSANGVPNPSLGFLPEGIKIISSSSGLLLCQGLESYYVCNPLTEDWKRIPPHQYYHGSDPAVILAFDPEGNIESYFHLVAAVPLLDQPVVLFEIYSSESNSWRRSSSECLEFEDATLLETQKAELFRDFSLSAMAIDGEQSHKSHRSRQSGPTAKKKSKSDKKKKGAFDENNKQHNPKAFAFSSTVKAKKLQARATEKEQKRLHVPTVDRSTGEPAPYVIVVQGPPKVGKSLLIKSLVKHYTKQNLPEVRGPITIVSGKQRRLQFIECPNDINGMIDVAKFADLALLLIDGSYGFEMETFEFLNILQNHGFPKVMGVLTHLDQFKDVKKLRKTKQRLKHRFWTEIYDGAKLFYLSGLIHEKYSKREVHNLARFISVMKFPPLSWRMSHPYIVVDRFEDVTPPEKVRMDNKCDRNVILYGYLRGCNMKKGTKVHIAGVGDYSLAGITALPDPCPLPSAAKKKGLRDKEKLFYAPMSGLGDLLYDKDAVYININDHFVQFSKVDETAAVGGRRGKGNDVGEALVKSLQNTKYSIDEKLENSFISLFGKKHNPSPSNHAKADQTNDLVPAERDQSGFEPNSDGSDEDNDAEDLKRTHLKESNDSSDDSSEEEDNIGPEKHPGLSSSFREHVDFHDGRMRRKAIFDNDNDFDEKDYSEEDVEEDAQDDDLEDTDEENEAYHNSGDDDDFDTNEEDMGNASRWKEFLSERTRNRQNVNLMQLVYGASESKSTTKAELRQHGAENDESDTEFFVPKGEGTKKLEEQMNDDNIDAEDCSKFVNFSSQIDWRIQESIETIRFRFVSKGWSKTARGGQKYESHEAGGTGTNDMIRMDDESAVEERRLKKLALRAKFDSQYPFVTSSLFPFPSTPPRHLSFIIKYFLCPNYDGITLDTKSHRGQADGNGYYDKLKEEVELQKQVNLAALNELDEATRIEIEGFRTGTYLRLEVHDVPSEMVEYFDPCHPILLGGLALGEENVGYMQVRLKRHRWHKKVLKTRDPIIVSIGWRRYQTVPIYAIEDQNGRHRMLKYTPEHMHCLAMFWGPLVPPHTGMIAVQNLSNNQASFRITATATVLEFNHAARIVKKIKLVGHPCKIFKKTALIKDMFTSDLEIARFEGAAIRTVSGIRGQVKKAAKEEIGNQPKKKGGSAKEGIARCTFEDKILMSDIVFLRAWTQVEVPSFYNPLTTALQPRDQTWRGMKTVAELRREHNLPVPVNKDSLYKTPLCLLCCLMPQPIERKRKKFNPLVIPKQLQKGLPFASKPKDAPARKRPLLEDRRAVVMEPHERKVLANIQKLRLIQHEKIKTRKLKDDEKKKELETERTKEEQLSKKRRREERREKYRVQDKMNKKSRRDT</sequence>
<keyword evidence="6" id="KW-0067">ATP-binding</keyword>
<dbReference type="GO" id="GO:0000462">
    <property type="term" value="P:maturation of SSU-rRNA from tricistronic rRNA transcript (SSU-rRNA, 5.8S rRNA, LSU-rRNA)"/>
    <property type="evidence" value="ECO:0000318"/>
    <property type="project" value="GO_Central"/>
</dbReference>
<dbReference type="Gene3D" id="3.40.50.300">
    <property type="entry name" value="P-loop containing nucleotide triphosphate hydrolases"/>
    <property type="match status" value="1"/>
</dbReference>
<feature type="compositionally biased region" description="Acidic residues" evidence="11">
    <location>
        <begin position="774"/>
        <end position="802"/>
    </location>
</feature>
<evidence type="ECO:0000256" key="10">
    <source>
        <dbReference type="ARBA" id="ARBA00061391"/>
    </source>
</evidence>
<proteinExistence type="inferred from homology"/>
<feature type="compositionally biased region" description="Acidic residues" evidence="11">
    <location>
        <begin position="810"/>
        <end position="821"/>
    </location>
</feature>
<dbReference type="GO" id="GO:0034511">
    <property type="term" value="F:U3 snoRNA binding"/>
    <property type="evidence" value="ECO:0000318"/>
    <property type="project" value="GO_Central"/>
</dbReference>
<dbReference type="PaxDb" id="4081-Solyc01g097640.2.1"/>
<comment type="subcellular location">
    <subcellularLocation>
        <location evidence="1">Nucleus</location>
        <location evidence="1">Nucleolus</location>
    </subcellularLocation>
</comment>
<evidence type="ECO:0000256" key="9">
    <source>
        <dbReference type="ARBA" id="ARBA00049117"/>
    </source>
</evidence>
<dbReference type="SMART" id="SM00785">
    <property type="entry name" value="AARP2CN"/>
    <property type="match status" value="1"/>
</dbReference>
<dbReference type="InParanoid" id="A0A3Q7EM99"/>
<dbReference type="PROSITE" id="PS51714">
    <property type="entry name" value="G_BMS1"/>
    <property type="match status" value="1"/>
</dbReference>
<dbReference type="InterPro" id="IPR027417">
    <property type="entry name" value="P-loop_NTPase"/>
</dbReference>
<dbReference type="InterPro" id="IPR039761">
    <property type="entry name" value="Bms1/Tsr1"/>
</dbReference>
<dbReference type="InterPro" id="IPR012948">
    <property type="entry name" value="AARP2CN"/>
</dbReference>
<feature type="region of interest" description="Disordered" evidence="11">
    <location>
        <begin position="320"/>
        <end position="339"/>
    </location>
</feature>
<feature type="compositionally biased region" description="Basic and acidic residues" evidence="11">
    <location>
        <begin position="1426"/>
        <end position="1451"/>
    </location>
</feature>
<dbReference type="InterPro" id="IPR056592">
    <property type="entry name" value="Beta-prop_At3g26010-like"/>
</dbReference>
<dbReference type="Pfam" id="PF04950">
    <property type="entry name" value="RIBIOP_C"/>
    <property type="match status" value="1"/>
</dbReference>
<dbReference type="GO" id="GO:0005654">
    <property type="term" value="C:nucleoplasm"/>
    <property type="evidence" value="ECO:0007669"/>
    <property type="project" value="UniProtKB-ARBA"/>
</dbReference>
<feature type="compositionally biased region" description="Basic residues" evidence="11">
    <location>
        <begin position="272"/>
        <end position="294"/>
    </location>
</feature>
<organism evidence="13">
    <name type="scientific">Solanum lycopersicum</name>
    <name type="common">Tomato</name>
    <name type="synonym">Lycopersicon esculentum</name>
    <dbReference type="NCBI Taxonomy" id="4081"/>
    <lineage>
        <taxon>Eukaryota</taxon>
        <taxon>Viridiplantae</taxon>
        <taxon>Streptophyta</taxon>
        <taxon>Embryophyta</taxon>
        <taxon>Tracheophyta</taxon>
        <taxon>Spermatophyta</taxon>
        <taxon>Magnoliopsida</taxon>
        <taxon>eudicotyledons</taxon>
        <taxon>Gunneridae</taxon>
        <taxon>Pentapetalae</taxon>
        <taxon>asterids</taxon>
        <taxon>lamiids</taxon>
        <taxon>Solanales</taxon>
        <taxon>Solanaceae</taxon>
        <taxon>Solanoideae</taxon>
        <taxon>Solaneae</taxon>
        <taxon>Solanum</taxon>
        <taxon>Solanum subgen. Lycopersicon</taxon>
    </lineage>
</organism>
<keyword evidence="8" id="KW-0539">Nucleus</keyword>
<dbReference type="PANTHER" id="PTHR12858:SF2">
    <property type="entry name" value="RIBOSOME BIOGENESIS PROTEIN BMS1 HOMOLOG"/>
    <property type="match status" value="1"/>
</dbReference>
<feature type="compositionally biased region" description="Basic and acidic residues" evidence="11">
    <location>
        <begin position="1458"/>
        <end position="1477"/>
    </location>
</feature>
<dbReference type="InterPro" id="IPR007034">
    <property type="entry name" value="BMS1_TSR1_C"/>
</dbReference>
<dbReference type="InterPro" id="IPR037875">
    <property type="entry name" value="Bms1_N"/>
</dbReference>
<keyword evidence="2" id="KW-0690">Ribosome biogenesis</keyword>
<reference evidence="13" key="2">
    <citation type="submission" date="2019-01" db="UniProtKB">
        <authorList>
            <consortium name="EnsemblPlants"/>
        </authorList>
    </citation>
    <scope>IDENTIFICATION</scope>
    <source>
        <strain evidence="13">cv. Heinz 1706</strain>
    </source>
</reference>
<name>A0A3Q7EM99_SOLLC</name>
<dbReference type="GO" id="GO:0005524">
    <property type="term" value="F:ATP binding"/>
    <property type="evidence" value="ECO:0007669"/>
    <property type="project" value="UniProtKB-KW"/>
</dbReference>
<evidence type="ECO:0000256" key="8">
    <source>
        <dbReference type="ARBA" id="ARBA00023242"/>
    </source>
</evidence>
<keyword evidence="4" id="KW-0547">Nucleotide-binding</keyword>
<dbReference type="InterPro" id="IPR030387">
    <property type="entry name" value="G_Bms1/Tsr1_dom"/>
</dbReference>
<dbReference type="FunFam" id="3.40.50.300:FF:000105">
    <property type="entry name" value="BMS1 ribosome biogenesis factor"/>
    <property type="match status" value="1"/>
</dbReference>
<dbReference type="CDD" id="cd01882">
    <property type="entry name" value="BMS1"/>
    <property type="match status" value="1"/>
</dbReference>
<evidence type="ECO:0000256" key="11">
    <source>
        <dbReference type="SAM" id="MobiDB-lite"/>
    </source>
</evidence>
<evidence type="ECO:0000256" key="2">
    <source>
        <dbReference type="ARBA" id="ARBA00022517"/>
    </source>
</evidence>
<dbReference type="EnsemblPlants" id="Solyc01g097640.3.1">
    <property type="protein sequence ID" value="Solyc01g097640.3.1"/>
    <property type="gene ID" value="Solyc01g097640.3"/>
</dbReference>
<evidence type="ECO:0000256" key="3">
    <source>
        <dbReference type="ARBA" id="ARBA00022553"/>
    </source>
</evidence>
<evidence type="ECO:0000256" key="7">
    <source>
        <dbReference type="ARBA" id="ARBA00023134"/>
    </source>
</evidence>
<dbReference type="Pfam" id="PF24750">
    <property type="entry name" value="b-prop_At3g26010-like"/>
    <property type="match status" value="1"/>
</dbReference>
<feature type="compositionally biased region" description="Basic and acidic residues" evidence="11">
    <location>
        <begin position="855"/>
        <end position="867"/>
    </location>
</feature>
<feature type="region of interest" description="Disordered" evidence="11">
    <location>
        <begin position="676"/>
        <end position="754"/>
    </location>
</feature>
<dbReference type="Proteomes" id="UP000004994">
    <property type="component" value="Chromosome 1"/>
</dbReference>
<comment type="catalytic activity">
    <reaction evidence="9">
        <text>GTP + H2O = GDP + phosphate + H(+)</text>
        <dbReference type="Rhea" id="RHEA:19669"/>
        <dbReference type="ChEBI" id="CHEBI:15377"/>
        <dbReference type="ChEBI" id="CHEBI:15378"/>
        <dbReference type="ChEBI" id="CHEBI:37565"/>
        <dbReference type="ChEBI" id="CHEBI:43474"/>
        <dbReference type="ChEBI" id="CHEBI:58189"/>
    </reaction>
    <physiologicalReaction direction="left-to-right" evidence="9">
        <dbReference type="Rhea" id="RHEA:19670"/>
    </physiologicalReaction>
</comment>
<evidence type="ECO:0000256" key="1">
    <source>
        <dbReference type="ARBA" id="ARBA00004604"/>
    </source>
</evidence>
<dbReference type="GO" id="GO:0003924">
    <property type="term" value="F:GTPase activity"/>
    <property type="evidence" value="ECO:0000318"/>
    <property type="project" value="GO_Central"/>
</dbReference>
<keyword evidence="3" id="KW-0597">Phosphoprotein</keyword>